<organism evidence="1 2">
    <name type="scientific">Aeromonas phage Aeh1</name>
    <dbReference type="NCBI Taxonomy" id="2880362"/>
    <lineage>
        <taxon>Viruses</taxon>
        <taxon>Duplodnaviria</taxon>
        <taxon>Heunggongvirae</taxon>
        <taxon>Uroviricota</taxon>
        <taxon>Caudoviricetes</taxon>
        <taxon>Pantevenvirales</taxon>
        <taxon>Straboviridae</taxon>
        <taxon>Cinqassovirus</taxon>
        <taxon>Cinqassovirus aeh1</taxon>
    </lineage>
</organism>
<gene>
    <name evidence="1" type="ORF">Aeh1ORF002c</name>
</gene>
<proteinExistence type="predicted"/>
<evidence type="ECO:0000313" key="2">
    <source>
        <dbReference type="Proteomes" id="UP000002555"/>
    </source>
</evidence>
<reference evidence="1 2" key="1">
    <citation type="journal article" date="2001" name="J. Bacteriol.">
        <title>Phylogeny of the major head and tail genes of the wide-ranging T4-type bacteriophages.</title>
        <authorList>
            <person name="Tetart F."/>
            <person name="Desplats C."/>
            <person name="Kutateladze M."/>
            <person name="Monod C."/>
            <person name="Ackermann H.W."/>
            <person name="Krisch H.M."/>
        </authorList>
    </citation>
    <scope>NUCLEOTIDE SEQUENCE</scope>
</reference>
<dbReference type="KEGG" id="vg:2658197"/>
<accession>Q76Z89</accession>
<dbReference type="Proteomes" id="UP000002555">
    <property type="component" value="Segment"/>
</dbReference>
<evidence type="ECO:0000313" key="1">
    <source>
        <dbReference type="EMBL" id="AAQ17657.1"/>
    </source>
</evidence>
<protein>
    <submittedName>
        <fullName evidence="1">Uncharacterized protein</fullName>
    </submittedName>
</protein>
<keyword evidence="2" id="KW-1185">Reference proteome</keyword>
<name>Q76Z89_9CAUD</name>
<dbReference type="EMBL" id="AY266303">
    <property type="protein sequence ID" value="AAQ17657.1"/>
    <property type="molecule type" value="Genomic_DNA"/>
</dbReference>
<sequence>MTKLPKQYKHWCKTALLKIGKDRKWDKFYPVSKNGLFRFRVACDGMFEISEHEKTFDRWANSTYDGIMLSELKTEAEFVDWVFKKQAEATFAAFK</sequence>
<dbReference type="RefSeq" id="NP_943880.1">
    <property type="nucleotide sequence ID" value="NC_005260.1"/>
</dbReference>